<dbReference type="Proteomes" id="UP000614261">
    <property type="component" value="Unassembled WGS sequence"/>
</dbReference>
<gene>
    <name evidence="1" type="ORF">GCM10010833_28920</name>
</gene>
<dbReference type="PANTHER" id="PTHR33835">
    <property type="entry name" value="YALI0C07656P"/>
    <property type="match status" value="1"/>
</dbReference>
<evidence type="ECO:0008006" key="3">
    <source>
        <dbReference type="Google" id="ProtNLM"/>
    </source>
</evidence>
<dbReference type="RefSeq" id="WP_188515140.1">
    <property type="nucleotide sequence ID" value="NZ_BMGD01000005.1"/>
</dbReference>
<proteinExistence type="predicted"/>
<name>A0ABQ1JQ30_9SPHN</name>
<dbReference type="SUPFAM" id="SSF56281">
    <property type="entry name" value="Metallo-hydrolase/oxidoreductase"/>
    <property type="match status" value="1"/>
</dbReference>
<evidence type="ECO:0000313" key="2">
    <source>
        <dbReference type="Proteomes" id="UP000614261"/>
    </source>
</evidence>
<reference evidence="2" key="1">
    <citation type="journal article" date="2019" name="Int. J. Syst. Evol. Microbiol.">
        <title>The Global Catalogue of Microorganisms (GCM) 10K type strain sequencing project: providing services to taxonomists for standard genome sequencing and annotation.</title>
        <authorList>
            <consortium name="The Broad Institute Genomics Platform"/>
            <consortium name="The Broad Institute Genome Sequencing Center for Infectious Disease"/>
            <person name="Wu L."/>
            <person name="Ma J."/>
        </authorList>
    </citation>
    <scope>NUCLEOTIDE SEQUENCE [LARGE SCALE GENOMIC DNA]</scope>
    <source>
        <strain evidence="2">CGMCC 1.12851</strain>
    </source>
</reference>
<dbReference type="InterPro" id="IPR036866">
    <property type="entry name" value="RibonucZ/Hydroxyglut_hydro"/>
</dbReference>
<dbReference type="EMBL" id="BMGD01000005">
    <property type="protein sequence ID" value="GGB71935.1"/>
    <property type="molecule type" value="Genomic_DNA"/>
</dbReference>
<dbReference type="Pfam" id="PF14234">
    <property type="entry name" value="DUF4336"/>
    <property type="match status" value="1"/>
</dbReference>
<dbReference type="InterPro" id="IPR025638">
    <property type="entry name" value="DUF4336"/>
</dbReference>
<organism evidence="1 2">
    <name type="scientific">Blastomonas aquatica</name>
    <dbReference type="NCBI Taxonomy" id="1510276"/>
    <lineage>
        <taxon>Bacteria</taxon>
        <taxon>Pseudomonadati</taxon>
        <taxon>Pseudomonadota</taxon>
        <taxon>Alphaproteobacteria</taxon>
        <taxon>Sphingomonadales</taxon>
        <taxon>Sphingomonadaceae</taxon>
        <taxon>Blastomonas</taxon>
    </lineage>
</organism>
<protein>
    <recommendedName>
        <fullName evidence="3">DUF4336 domain-containing protein</fullName>
    </recommendedName>
</protein>
<accession>A0ABQ1JQ30</accession>
<evidence type="ECO:0000313" key="1">
    <source>
        <dbReference type="EMBL" id="GGB71935.1"/>
    </source>
</evidence>
<dbReference type="PANTHER" id="PTHR33835:SF1">
    <property type="entry name" value="METALLO-BETA-LACTAMASE DOMAIN-CONTAINING PROTEIN"/>
    <property type="match status" value="1"/>
</dbReference>
<keyword evidence="2" id="KW-1185">Reference proteome</keyword>
<comment type="caution">
    <text evidence="1">The sequence shown here is derived from an EMBL/GenBank/DDBJ whole genome shotgun (WGS) entry which is preliminary data.</text>
</comment>
<sequence>MTEVYEAYQPQLLPVSWGQNIWTVEGPEVNYRLAVVTIACPTRMTVVQLKDGTLWLHSPVCYSPALAEALDALGPVSVLVAPNSYHYLHITAWAAAYPDATIFAAADVALKIKVPVIPLTACEVELWPGDILHTVIELGSFTEAVFFHVSSRTLIVTDLMQNFEARRVRNFATRAILAAGGATGPNGRPSMEIRFAARQHSKALHVGVRQMLDWRPERIILAHGACYTSEAPAEIERAFAWVKAR</sequence>